<comment type="caution">
    <text evidence="1">The sequence shown here is derived from an EMBL/GenBank/DDBJ whole genome shotgun (WGS) entry which is preliminary data.</text>
</comment>
<proteinExistence type="predicted"/>
<evidence type="ECO:0000313" key="2">
    <source>
        <dbReference type="Proteomes" id="UP001055879"/>
    </source>
</evidence>
<protein>
    <submittedName>
        <fullName evidence="1">Uncharacterized protein</fullName>
    </submittedName>
</protein>
<reference evidence="2" key="1">
    <citation type="journal article" date="2022" name="Mol. Ecol. Resour.">
        <title>The genomes of chicory, endive, great burdock and yacon provide insights into Asteraceae palaeo-polyploidization history and plant inulin production.</title>
        <authorList>
            <person name="Fan W."/>
            <person name="Wang S."/>
            <person name="Wang H."/>
            <person name="Wang A."/>
            <person name="Jiang F."/>
            <person name="Liu H."/>
            <person name="Zhao H."/>
            <person name="Xu D."/>
            <person name="Zhang Y."/>
        </authorList>
    </citation>
    <scope>NUCLEOTIDE SEQUENCE [LARGE SCALE GENOMIC DNA]</scope>
    <source>
        <strain evidence="2">cv. Niubang</strain>
    </source>
</reference>
<dbReference type="Proteomes" id="UP001055879">
    <property type="component" value="Linkage Group LG14"/>
</dbReference>
<reference evidence="1 2" key="2">
    <citation type="journal article" date="2022" name="Mol. Ecol. Resour.">
        <title>The genomes of chicory, endive, great burdock and yacon provide insights into Asteraceae paleo-polyploidization history and plant inulin production.</title>
        <authorList>
            <person name="Fan W."/>
            <person name="Wang S."/>
            <person name="Wang H."/>
            <person name="Wang A."/>
            <person name="Jiang F."/>
            <person name="Liu H."/>
            <person name="Zhao H."/>
            <person name="Xu D."/>
            <person name="Zhang Y."/>
        </authorList>
    </citation>
    <scope>NUCLEOTIDE SEQUENCE [LARGE SCALE GENOMIC DNA]</scope>
    <source>
        <strain evidence="2">cv. Niubang</strain>
    </source>
</reference>
<name>A0ACB8Y6A6_ARCLA</name>
<organism evidence="1 2">
    <name type="scientific">Arctium lappa</name>
    <name type="common">Greater burdock</name>
    <name type="synonym">Lappa major</name>
    <dbReference type="NCBI Taxonomy" id="4217"/>
    <lineage>
        <taxon>Eukaryota</taxon>
        <taxon>Viridiplantae</taxon>
        <taxon>Streptophyta</taxon>
        <taxon>Embryophyta</taxon>
        <taxon>Tracheophyta</taxon>
        <taxon>Spermatophyta</taxon>
        <taxon>Magnoliopsida</taxon>
        <taxon>eudicotyledons</taxon>
        <taxon>Gunneridae</taxon>
        <taxon>Pentapetalae</taxon>
        <taxon>asterids</taxon>
        <taxon>campanulids</taxon>
        <taxon>Asterales</taxon>
        <taxon>Asteraceae</taxon>
        <taxon>Carduoideae</taxon>
        <taxon>Cardueae</taxon>
        <taxon>Arctiinae</taxon>
        <taxon>Arctium</taxon>
    </lineage>
</organism>
<keyword evidence="2" id="KW-1185">Reference proteome</keyword>
<gene>
    <name evidence="1" type="ORF">L6452_38424</name>
</gene>
<accession>A0ACB8Y6A6</accession>
<sequence>MANHLVTSVLTMGLSILFILVVVALVAKHGSSDDDDTPLNSMAIHTICKPTEYTDTCHDALADVSKNSSSTRRDYIFASFRVTIDQLKAASEKATEIRKDLHGKTDDYSKYARADLKNCETLLGMAADELQHLLKVASQQKLDHLPDQVDPILVRLTAVRAYQTTCVDEIQDDKLRDDMQKTLDTANKNTYNSEKIIHYIPDILMEFGVELDLFHGAIAGHRRLLGDDEEEEEEHEHDEYEHMEQAYFKTPEPESIDDPKKVKPNVVVAQDGSGQYKTIKEALAAYPSNHKGRYIIYIKAGEYNEGQIIVEQNNVYMYGDGRDKTIITGSENYGISKCGTSQTATFVAQGERFMGRAIGFRNTIGTSGLQAVAFRSVSPHTLMVDCSFEGYQNTLHYHAHDQFYKNCSIYGTVDIIFGSGRAYIQDSEIYVRKPESDQNNTVTADGRMKSVEKGGVVLQKCKIKATKELKAVQGKVRTYLGRPYKEYSKAMVMQTEIGSMLEPEGWNKMDKPQGNKYHDTCTIREFYNKGAASSTEHRVEWKGYMEIKSKKYAKGYSSDKFIHAGSWVPHAGVDVDLKL</sequence>
<dbReference type="EMBL" id="CM042060">
    <property type="protein sequence ID" value="KAI3679115.1"/>
    <property type="molecule type" value="Genomic_DNA"/>
</dbReference>
<evidence type="ECO:0000313" key="1">
    <source>
        <dbReference type="EMBL" id="KAI3679115.1"/>
    </source>
</evidence>